<evidence type="ECO:0000256" key="1">
    <source>
        <dbReference type="SAM" id="Phobius"/>
    </source>
</evidence>
<evidence type="ECO:0000313" key="3">
    <source>
        <dbReference type="Proteomes" id="UP000269396"/>
    </source>
</evidence>
<keyword evidence="1" id="KW-0472">Membrane</keyword>
<protein>
    <submittedName>
        <fullName evidence="2">Uncharacterized protein</fullName>
    </submittedName>
</protein>
<keyword evidence="1" id="KW-0812">Transmembrane</keyword>
<reference evidence="2 3" key="1">
    <citation type="submission" date="2018-11" db="EMBL/GenBank/DDBJ databases">
        <authorList>
            <consortium name="Pathogen Informatics"/>
        </authorList>
    </citation>
    <scope>NUCLEOTIDE SEQUENCE [LARGE SCALE GENOMIC DNA]</scope>
    <source>
        <strain>Denwood</strain>
        <strain evidence="3">Zambia</strain>
    </source>
</reference>
<sequence length="97" mass="12232">MEYHHHLHQDLIHQEYHHYHHLRLRGLIIHPYLNLVFCRFFHHYPNHYQYDLEFHHNLYRLDRLNRHLTSWLLVVQYEVLTNIFTIALMNRSKLGHC</sequence>
<evidence type="ECO:0000313" key="2">
    <source>
        <dbReference type="EMBL" id="VDP44689.1"/>
    </source>
</evidence>
<gene>
    <name evidence="2" type="ORF">SMTD_LOCUS8443</name>
</gene>
<keyword evidence="1" id="KW-1133">Transmembrane helix</keyword>
<dbReference type="Proteomes" id="UP000269396">
    <property type="component" value="Unassembled WGS sequence"/>
</dbReference>
<dbReference type="AlphaFoldDB" id="A0A3P8HE46"/>
<accession>A0A3P8HE46</accession>
<dbReference type="EMBL" id="UZAL01028938">
    <property type="protein sequence ID" value="VDP44689.1"/>
    <property type="molecule type" value="Genomic_DNA"/>
</dbReference>
<proteinExistence type="predicted"/>
<keyword evidence="3" id="KW-1185">Reference proteome</keyword>
<feature type="transmembrane region" description="Helical" evidence="1">
    <location>
        <begin position="68"/>
        <end position="89"/>
    </location>
</feature>
<organism evidence="2 3">
    <name type="scientific">Schistosoma mattheei</name>
    <dbReference type="NCBI Taxonomy" id="31246"/>
    <lineage>
        <taxon>Eukaryota</taxon>
        <taxon>Metazoa</taxon>
        <taxon>Spiralia</taxon>
        <taxon>Lophotrochozoa</taxon>
        <taxon>Platyhelminthes</taxon>
        <taxon>Trematoda</taxon>
        <taxon>Digenea</taxon>
        <taxon>Strigeidida</taxon>
        <taxon>Schistosomatoidea</taxon>
        <taxon>Schistosomatidae</taxon>
        <taxon>Schistosoma</taxon>
    </lineage>
</organism>
<name>A0A3P8HE46_9TREM</name>